<protein>
    <submittedName>
        <fullName evidence="2">Uncharacterized protein</fullName>
    </submittedName>
</protein>
<name>A0AAD9RAH6_9HYME</name>
<evidence type="ECO:0000313" key="3">
    <source>
        <dbReference type="Proteomes" id="UP001258017"/>
    </source>
</evidence>
<keyword evidence="1" id="KW-0472">Membrane</keyword>
<feature type="transmembrane region" description="Helical" evidence="1">
    <location>
        <begin position="40"/>
        <end position="57"/>
    </location>
</feature>
<dbReference type="Proteomes" id="UP001258017">
    <property type="component" value="Unassembled WGS sequence"/>
</dbReference>
<comment type="caution">
    <text evidence="2">The sequence shown here is derived from an EMBL/GenBank/DDBJ whole genome shotgun (WGS) entry which is preliminary data.</text>
</comment>
<accession>A0AAD9RAH6</accession>
<dbReference type="EMBL" id="JAIFRP010004408">
    <property type="protein sequence ID" value="KAK2576105.1"/>
    <property type="molecule type" value="Genomic_DNA"/>
</dbReference>
<reference evidence="2" key="2">
    <citation type="journal article" date="2023" name="Commun. Biol.">
        <title>Intrasexual cuticular hydrocarbon dimorphism in a wasp sheds light on hydrocarbon biosynthesis genes in Hymenoptera.</title>
        <authorList>
            <person name="Moris V.C."/>
            <person name="Podsiadlowski L."/>
            <person name="Martin S."/>
            <person name="Oeyen J.P."/>
            <person name="Donath A."/>
            <person name="Petersen M."/>
            <person name="Wilbrandt J."/>
            <person name="Misof B."/>
            <person name="Liedtke D."/>
            <person name="Thamm M."/>
            <person name="Scheiner R."/>
            <person name="Schmitt T."/>
            <person name="Niehuis O."/>
        </authorList>
    </citation>
    <scope>NUCLEOTIDE SEQUENCE</scope>
    <source>
        <strain evidence="2">GBR_01_08_01A</strain>
    </source>
</reference>
<evidence type="ECO:0000256" key="1">
    <source>
        <dbReference type="SAM" id="Phobius"/>
    </source>
</evidence>
<keyword evidence="1" id="KW-0812">Transmembrane</keyword>
<reference evidence="2" key="1">
    <citation type="submission" date="2021-08" db="EMBL/GenBank/DDBJ databases">
        <authorList>
            <person name="Misof B."/>
            <person name="Oliver O."/>
            <person name="Podsiadlowski L."/>
            <person name="Donath A."/>
            <person name="Peters R."/>
            <person name="Mayer C."/>
            <person name="Rust J."/>
            <person name="Gunkel S."/>
            <person name="Lesny P."/>
            <person name="Martin S."/>
            <person name="Oeyen J.P."/>
            <person name="Petersen M."/>
            <person name="Panagiotis P."/>
            <person name="Wilbrandt J."/>
            <person name="Tanja T."/>
        </authorList>
    </citation>
    <scope>NUCLEOTIDE SEQUENCE</scope>
    <source>
        <strain evidence="2">GBR_01_08_01A</strain>
        <tissue evidence="2">Thorax + abdomen</tissue>
    </source>
</reference>
<keyword evidence="3" id="KW-1185">Reference proteome</keyword>
<evidence type="ECO:0000313" key="2">
    <source>
        <dbReference type="EMBL" id="KAK2576105.1"/>
    </source>
</evidence>
<sequence>MVENVTAVTSHGWMLLDRVKWLWRKPPTSAFSLWNHETEVSTVAALLAILGLHRVMVDANHRDSKRRENIRRKIGNRWMLRSIEIC</sequence>
<proteinExistence type="predicted"/>
<gene>
    <name evidence="2" type="ORF">KPH14_007439</name>
</gene>
<organism evidence="2 3">
    <name type="scientific">Odynerus spinipes</name>
    <dbReference type="NCBI Taxonomy" id="1348599"/>
    <lineage>
        <taxon>Eukaryota</taxon>
        <taxon>Metazoa</taxon>
        <taxon>Ecdysozoa</taxon>
        <taxon>Arthropoda</taxon>
        <taxon>Hexapoda</taxon>
        <taxon>Insecta</taxon>
        <taxon>Pterygota</taxon>
        <taxon>Neoptera</taxon>
        <taxon>Endopterygota</taxon>
        <taxon>Hymenoptera</taxon>
        <taxon>Apocrita</taxon>
        <taxon>Aculeata</taxon>
        <taxon>Vespoidea</taxon>
        <taxon>Vespidae</taxon>
        <taxon>Eumeninae</taxon>
        <taxon>Odynerus</taxon>
    </lineage>
</organism>
<keyword evidence="1" id="KW-1133">Transmembrane helix</keyword>
<dbReference type="AlphaFoldDB" id="A0AAD9RAH6"/>